<dbReference type="RefSeq" id="WP_153383501.1">
    <property type="nucleotide sequence ID" value="NZ_VDFL01000003.1"/>
</dbReference>
<gene>
    <name evidence="6" type="ORF">FHL02_07910</name>
</gene>
<reference evidence="6 7" key="1">
    <citation type="journal article" date="2019" name="Syst. Appl. Microbiol.">
        <title>Polyphasic characterization of two novel Lactobacillus spp. isolated from blown salami packages: Description of Lactobacillus halodurans sp. nov. and Lactobacillus salsicarnum sp. nov.</title>
        <authorList>
            <person name="Schuster J.A."/>
            <person name="Klingl A."/>
            <person name="Vogel R.F."/>
            <person name="Ehrmann M.A."/>
        </authorList>
    </citation>
    <scope>NUCLEOTIDE SEQUENCE [LARGE SCALE GENOMIC DNA]</scope>
    <source>
        <strain evidence="6 7">TMW 1.2118</strain>
    </source>
</reference>
<name>A0A5P0ZIQ1_9LACO</name>
<evidence type="ECO:0000256" key="1">
    <source>
        <dbReference type="ARBA" id="ARBA00022490"/>
    </source>
</evidence>
<evidence type="ECO:0000256" key="3">
    <source>
        <dbReference type="ARBA" id="ARBA00022723"/>
    </source>
</evidence>
<accession>A0A5P0ZIQ1</accession>
<keyword evidence="5" id="KW-0236">DNA replication inhibitor</keyword>
<evidence type="ECO:0000256" key="5">
    <source>
        <dbReference type="ARBA" id="ARBA00022880"/>
    </source>
</evidence>
<dbReference type="AlphaFoldDB" id="A0A5P0ZIQ1"/>
<comment type="caution">
    <text evidence="6">The sequence shown here is derived from an EMBL/GenBank/DDBJ whole genome shotgun (WGS) entry which is preliminary data.</text>
</comment>
<keyword evidence="4" id="KW-0862">Zinc</keyword>
<evidence type="ECO:0000313" key="6">
    <source>
        <dbReference type="EMBL" id="MQS52944.1"/>
    </source>
</evidence>
<evidence type="ECO:0000313" key="7">
    <source>
        <dbReference type="Proteomes" id="UP000380386"/>
    </source>
</evidence>
<dbReference type="PIRSF" id="PIRSF021439">
    <property type="entry name" value="DUF972"/>
    <property type="match status" value="1"/>
</dbReference>
<dbReference type="EMBL" id="VDFM01000009">
    <property type="protein sequence ID" value="MQS52944.1"/>
    <property type="molecule type" value="Genomic_DNA"/>
</dbReference>
<keyword evidence="1" id="KW-0963">Cytoplasm</keyword>
<dbReference type="OrthoDB" id="2112130at2"/>
<dbReference type="GO" id="GO:0006260">
    <property type="term" value="P:DNA replication"/>
    <property type="evidence" value="ECO:0007669"/>
    <property type="project" value="UniProtKB-KW"/>
</dbReference>
<evidence type="ECO:0000256" key="4">
    <source>
        <dbReference type="ARBA" id="ARBA00022833"/>
    </source>
</evidence>
<dbReference type="GO" id="GO:0046872">
    <property type="term" value="F:metal ion binding"/>
    <property type="evidence" value="ECO:0007669"/>
    <property type="project" value="UniProtKB-KW"/>
</dbReference>
<proteinExistence type="predicted"/>
<sequence length="117" mass="13756">MAENDLYDEFDKITNQLVSLSSQMVKLREQFSKTLEENEELKMENQNLRKHLDKEDNAGKDFEDHNLPSSRLNLEKLYEKGFHVCQQFYGSHRKNNEECVFCLGVIYGRGHAKENKA</sequence>
<dbReference type="InterPro" id="IPR010377">
    <property type="entry name" value="YabA"/>
</dbReference>
<dbReference type="GO" id="GO:0008156">
    <property type="term" value="P:negative regulation of DNA replication"/>
    <property type="evidence" value="ECO:0007669"/>
    <property type="project" value="UniProtKB-KW"/>
</dbReference>
<keyword evidence="2" id="KW-0235">DNA replication</keyword>
<protein>
    <submittedName>
        <fullName evidence="6">DNA replication initiation control protein YabA</fullName>
    </submittedName>
</protein>
<dbReference type="Pfam" id="PF06156">
    <property type="entry name" value="YabA"/>
    <property type="match status" value="1"/>
</dbReference>
<evidence type="ECO:0000256" key="2">
    <source>
        <dbReference type="ARBA" id="ARBA00022705"/>
    </source>
</evidence>
<organism evidence="6 7">
    <name type="scientific">Companilactobacillus mishanensis</name>
    <dbReference type="NCBI Taxonomy" id="2486008"/>
    <lineage>
        <taxon>Bacteria</taxon>
        <taxon>Bacillati</taxon>
        <taxon>Bacillota</taxon>
        <taxon>Bacilli</taxon>
        <taxon>Lactobacillales</taxon>
        <taxon>Lactobacillaceae</taxon>
        <taxon>Companilactobacillus</taxon>
    </lineage>
</organism>
<dbReference type="Proteomes" id="UP000380386">
    <property type="component" value="Unassembled WGS sequence"/>
</dbReference>
<keyword evidence="3" id="KW-0479">Metal-binding</keyword>